<dbReference type="KEGG" id="dla:I6G47_28770"/>
<evidence type="ECO:0000313" key="1">
    <source>
        <dbReference type="EMBL" id="QPS80921.1"/>
    </source>
</evidence>
<gene>
    <name evidence="1" type="ORF">I6G47_28770</name>
</gene>
<dbReference type="Proteomes" id="UP000595064">
    <property type="component" value="Chromosome"/>
</dbReference>
<evidence type="ECO:0000313" key="2">
    <source>
        <dbReference type="Proteomes" id="UP000595064"/>
    </source>
</evidence>
<sequence length="198" mass="22138">MTRPAFYKKKSAKSKASVTIQTALDFTALDNLPKMEQNAIRASEDAEFWAEIDTLFAAEPCRTHPRSEAYEQHSVAHIHYSANSELGQVLADAASKIREIGLLHVDKKAPRYSKNAPEQYIDYAIRTLCLRDFAEAELDTPEKRFVSNEVFRLAAWGATLFNTPLLTAAGQEAVLNYVKSVAARLNPFLTARNSELFA</sequence>
<proteinExistence type="predicted"/>
<name>A0A7T2YST2_9BURK</name>
<reference evidence="1 2" key="1">
    <citation type="submission" date="2020-12" db="EMBL/GenBank/DDBJ databases">
        <title>FDA dAtabase for Regulatory Grade micrObial Sequences (FDA-ARGOS): Supporting development and validation of Infectious Disease Dx tests.</title>
        <authorList>
            <person name="Sproer C."/>
            <person name="Gronow S."/>
            <person name="Severitt S."/>
            <person name="Schroder I."/>
            <person name="Tallon L."/>
            <person name="Sadzewicz L."/>
            <person name="Zhao X."/>
            <person name="Boylan J."/>
            <person name="Ott S."/>
            <person name="Bowen H."/>
            <person name="Vavikolanu K."/>
            <person name="Mehta A."/>
            <person name="Aluvathingal J."/>
            <person name="Nadendla S."/>
            <person name="Lowell S."/>
            <person name="Myers T."/>
            <person name="Yan Y."/>
            <person name="Sichtig H."/>
        </authorList>
    </citation>
    <scope>NUCLEOTIDE SEQUENCE [LARGE SCALE GENOMIC DNA]</scope>
    <source>
        <strain evidence="1 2">FDAARGOS_890</strain>
    </source>
</reference>
<keyword evidence="2" id="KW-1185">Reference proteome</keyword>
<accession>A0A7T2YST2</accession>
<organism evidence="1 2">
    <name type="scientific">Delftia lacustris</name>
    <dbReference type="NCBI Taxonomy" id="558537"/>
    <lineage>
        <taxon>Bacteria</taxon>
        <taxon>Pseudomonadati</taxon>
        <taxon>Pseudomonadota</taxon>
        <taxon>Betaproteobacteria</taxon>
        <taxon>Burkholderiales</taxon>
        <taxon>Comamonadaceae</taxon>
        <taxon>Delftia</taxon>
    </lineage>
</organism>
<dbReference type="AlphaFoldDB" id="A0A7T2YST2"/>
<dbReference type="EMBL" id="CP065748">
    <property type="protein sequence ID" value="QPS80921.1"/>
    <property type="molecule type" value="Genomic_DNA"/>
</dbReference>
<dbReference type="RefSeq" id="WP_016451073.1">
    <property type="nucleotide sequence ID" value="NZ_CP065748.1"/>
</dbReference>
<protein>
    <submittedName>
        <fullName evidence="1">Uncharacterized protein</fullName>
    </submittedName>
</protein>